<dbReference type="EMBL" id="CAJHIO010000024">
    <property type="protein sequence ID" value="CAD6493071.1"/>
    <property type="molecule type" value="Genomic_DNA"/>
</dbReference>
<dbReference type="CDD" id="cd00085">
    <property type="entry name" value="HNHc"/>
    <property type="match status" value="1"/>
</dbReference>
<feature type="domain" description="HNH" evidence="2">
    <location>
        <begin position="2"/>
        <end position="23"/>
    </location>
</feature>
<protein>
    <recommendedName>
        <fullName evidence="2">HNH domain-containing protein</fullName>
    </recommendedName>
</protein>
<name>A0A811T9S4_9EURY</name>
<comment type="caution">
    <text evidence="3">The sequence shown here is derived from an EMBL/GenBank/DDBJ whole genome shotgun (WGS) entry which is preliminary data.</text>
</comment>
<proteinExistence type="predicted"/>
<feature type="coiled-coil region" evidence="1">
    <location>
        <begin position="43"/>
        <end position="70"/>
    </location>
</feature>
<organism evidence="3 4">
    <name type="scientific">Candidatus Argoarchaeum ethanivorans</name>
    <dbReference type="NCBI Taxonomy" id="2608793"/>
    <lineage>
        <taxon>Archaea</taxon>
        <taxon>Methanobacteriati</taxon>
        <taxon>Methanobacteriota</taxon>
        <taxon>Stenosarchaea group</taxon>
        <taxon>Methanomicrobia</taxon>
        <taxon>Methanosarcinales</taxon>
        <taxon>Methanosarcinales incertae sedis</taxon>
        <taxon>GOM Arc I cluster</taxon>
        <taxon>Candidatus Argoarchaeum</taxon>
    </lineage>
</organism>
<dbReference type="InterPro" id="IPR002711">
    <property type="entry name" value="HNH"/>
</dbReference>
<sequence>MGGKDDIDNFVLLCSNCHTLVHSYSSKRYRDKEIRQYLNPELTDEAIEKLKSLAGKIQNVKREVEENENLWNIKTPYTLDDAITIISHRNKFTEYQKKLLLETLSLVLENIPKPIVQRCSYRLLKNGKYMSINLMNYLLFRTPAYGDFGEMPVFDCYFTFPKNKIPSNLKPIEGRDVFNFRYFDCINLGLSYTEILKFTKEEWSLFKEACEMANDARKTRNWISNIDINAKDENVA</sequence>
<dbReference type="GO" id="GO:0008270">
    <property type="term" value="F:zinc ion binding"/>
    <property type="evidence" value="ECO:0007669"/>
    <property type="project" value="InterPro"/>
</dbReference>
<evidence type="ECO:0000313" key="3">
    <source>
        <dbReference type="EMBL" id="CAD6493071.1"/>
    </source>
</evidence>
<reference evidence="3" key="1">
    <citation type="submission" date="2020-10" db="EMBL/GenBank/DDBJ databases">
        <authorList>
            <person name="Hahn C.J."/>
            <person name="Laso-Perez R."/>
            <person name="Vulcano F."/>
            <person name="Vaziourakis K.-M."/>
            <person name="Stokke R."/>
            <person name="Steen I.H."/>
            <person name="Teske A."/>
            <person name="Boetius A."/>
            <person name="Liebeke M."/>
            <person name="Amann R."/>
            <person name="Knittel K."/>
        </authorList>
    </citation>
    <scope>NUCLEOTIDE SEQUENCE</scope>
    <source>
        <strain evidence="3">Gfbio:e3339647-f889-4370-9287-4fb5cb688e4c:AG392O15_GoMArc1</strain>
    </source>
</reference>
<accession>A0A811T9S4</accession>
<dbReference type="Proteomes" id="UP000610373">
    <property type="component" value="Unassembled WGS sequence"/>
</dbReference>
<dbReference type="AlphaFoldDB" id="A0A811T9S4"/>
<dbReference type="GO" id="GO:0003676">
    <property type="term" value="F:nucleic acid binding"/>
    <property type="evidence" value="ECO:0007669"/>
    <property type="project" value="InterPro"/>
</dbReference>
<evidence type="ECO:0000259" key="2">
    <source>
        <dbReference type="Pfam" id="PF01844"/>
    </source>
</evidence>
<gene>
    <name evidence="3" type="ORF">CHKLHMKO_00409</name>
</gene>
<keyword evidence="1" id="KW-0175">Coiled coil</keyword>
<evidence type="ECO:0000256" key="1">
    <source>
        <dbReference type="SAM" id="Coils"/>
    </source>
</evidence>
<dbReference type="InterPro" id="IPR003615">
    <property type="entry name" value="HNH_nuc"/>
</dbReference>
<dbReference type="GO" id="GO:0004519">
    <property type="term" value="F:endonuclease activity"/>
    <property type="evidence" value="ECO:0007669"/>
    <property type="project" value="InterPro"/>
</dbReference>
<dbReference type="Pfam" id="PF01844">
    <property type="entry name" value="HNH"/>
    <property type="match status" value="1"/>
</dbReference>
<evidence type="ECO:0000313" key="4">
    <source>
        <dbReference type="Proteomes" id="UP000610373"/>
    </source>
</evidence>